<evidence type="ECO:0000256" key="2">
    <source>
        <dbReference type="SAM" id="SignalP"/>
    </source>
</evidence>
<organism evidence="3 4">
    <name type="scientific">Ceraceosorus bombacis</name>
    <dbReference type="NCBI Taxonomy" id="401625"/>
    <lineage>
        <taxon>Eukaryota</taxon>
        <taxon>Fungi</taxon>
        <taxon>Dikarya</taxon>
        <taxon>Basidiomycota</taxon>
        <taxon>Ustilaginomycotina</taxon>
        <taxon>Exobasidiomycetes</taxon>
        <taxon>Ceraceosorales</taxon>
        <taxon>Ceraceosoraceae</taxon>
        <taxon>Ceraceosorus</taxon>
    </lineage>
</organism>
<keyword evidence="2" id="KW-0732">Signal</keyword>
<feature type="chain" id="PRO_5006059527" evidence="2">
    <location>
        <begin position="26"/>
        <end position="430"/>
    </location>
</feature>
<proteinExistence type="predicted"/>
<evidence type="ECO:0000256" key="1">
    <source>
        <dbReference type="SAM" id="MobiDB-lite"/>
    </source>
</evidence>
<feature type="signal peptide" evidence="2">
    <location>
        <begin position="1"/>
        <end position="25"/>
    </location>
</feature>
<accession>A0A0P1BIF5</accession>
<feature type="compositionally biased region" description="Polar residues" evidence="1">
    <location>
        <begin position="368"/>
        <end position="393"/>
    </location>
</feature>
<keyword evidence="4" id="KW-1185">Reference proteome</keyword>
<evidence type="ECO:0000313" key="4">
    <source>
        <dbReference type="Proteomes" id="UP000054845"/>
    </source>
</evidence>
<evidence type="ECO:0000313" key="3">
    <source>
        <dbReference type="EMBL" id="CEH15891.1"/>
    </source>
</evidence>
<dbReference type="Proteomes" id="UP000054845">
    <property type="component" value="Unassembled WGS sequence"/>
</dbReference>
<dbReference type="EMBL" id="CCYA01000272">
    <property type="protein sequence ID" value="CEH15891.1"/>
    <property type="molecule type" value="Genomic_DNA"/>
</dbReference>
<protein>
    <submittedName>
        <fullName evidence="3">Uncharacterized protein</fullName>
    </submittedName>
</protein>
<dbReference type="AlphaFoldDB" id="A0A0P1BIF5"/>
<sequence length="430" mass="44600">MKLLSLTTSVGVALALLGTASEVISTPLFIPTRQQQVDGAARIISSNPLLVKHCKAYLKANKYQDKLTTVTTTTTATATSTPAAATTTATVTVTTTSTSTVSVSPSLFYPNNAPPGETYAARRRDLEPRGAKFVVPVPAPLKPWASIIFDACVKAVYPPPRPTSTVTSTVTVSTTLAAATVTTTTTTTSTQTATTTTVVGALQSASPPPPAKAGDVVSYFRVEGIDRTIYEGYVSTSGKDITTPSGGTHRCDGTNNNANPFPSGTFTTLINDAPLDFDGTYSNQFSDFFITSIGGLAQTGSKFWGILRNGVFTPTGGCQEQVYPNANDEAMWLYDAFAANKVLLRASLVSSSALFTAGQGFVEVQVTQGNPNGGNTSPAGSATIGGVTTNSDGRASIPVPSTPGYYAFKATRGESGRSNSVLIYVVGASS</sequence>
<dbReference type="OrthoDB" id="10007757at2759"/>
<feature type="region of interest" description="Disordered" evidence="1">
    <location>
        <begin position="368"/>
        <end position="396"/>
    </location>
</feature>
<name>A0A0P1BIF5_9BASI</name>
<reference evidence="3 4" key="1">
    <citation type="submission" date="2014-09" db="EMBL/GenBank/DDBJ databases">
        <authorList>
            <person name="Magalhaes I.L.F."/>
            <person name="Oliveira U."/>
            <person name="Santos F.R."/>
            <person name="Vidigal T.H.D.A."/>
            <person name="Brescovit A.D."/>
            <person name="Santos A.J."/>
        </authorList>
    </citation>
    <scope>NUCLEOTIDE SEQUENCE [LARGE SCALE GENOMIC DNA]</scope>
</reference>